<feature type="transmembrane region" description="Helical" evidence="1">
    <location>
        <begin position="12"/>
        <end position="31"/>
    </location>
</feature>
<dbReference type="AlphaFoldDB" id="A0A4U1J824"/>
<gene>
    <name evidence="2" type="ORF">E8A74_25425</name>
</gene>
<dbReference type="RefSeq" id="WP_136931665.1">
    <property type="nucleotide sequence ID" value="NZ_SSMQ01000028.1"/>
</dbReference>
<dbReference type="OrthoDB" id="5518750at2"/>
<evidence type="ECO:0000313" key="2">
    <source>
        <dbReference type="EMBL" id="TKD03544.1"/>
    </source>
</evidence>
<evidence type="ECO:0000256" key="1">
    <source>
        <dbReference type="SAM" id="Phobius"/>
    </source>
</evidence>
<keyword evidence="1" id="KW-0812">Transmembrane</keyword>
<keyword evidence="1" id="KW-1133">Transmembrane helix</keyword>
<keyword evidence="1" id="KW-0472">Membrane</keyword>
<reference evidence="2 3" key="1">
    <citation type="submission" date="2019-04" db="EMBL/GenBank/DDBJ databases">
        <authorList>
            <person name="Li Y."/>
            <person name="Wang J."/>
        </authorList>
    </citation>
    <scope>NUCLEOTIDE SEQUENCE [LARGE SCALE GENOMIC DNA]</scope>
    <source>
        <strain evidence="2 3">DSM 14668</strain>
    </source>
</reference>
<protein>
    <submittedName>
        <fullName evidence="2">Uncharacterized protein</fullName>
    </submittedName>
</protein>
<sequence>MAKGLPSMWKETAASLAIAAVLLFIFLESRFPTWLRALIGLLVLVAPVLPFLVLLPWHFIARYRGLAKRSDVPCVLSLAEGVLHVQRGDKRTRHALDLVARARFARNDNWTESKMLEDALGLFTAKGREIERLPESATGLDELQRELEARGVPIEHVGVSATAVLD</sequence>
<dbReference type="Proteomes" id="UP000309215">
    <property type="component" value="Unassembled WGS sequence"/>
</dbReference>
<feature type="transmembrane region" description="Helical" evidence="1">
    <location>
        <begin position="37"/>
        <end position="60"/>
    </location>
</feature>
<accession>A0A4U1J824</accession>
<keyword evidence="3" id="KW-1185">Reference proteome</keyword>
<organism evidence="2 3">
    <name type="scientific">Polyangium fumosum</name>
    <dbReference type="NCBI Taxonomy" id="889272"/>
    <lineage>
        <taxon>Bacteria</taxon>
        <taxon>Pseudomonadati</taxon>
        <taxon>Myxococcota</taxon>
        <taxon>Polyangia</taxon>
        <taxon>Polyangiales</taxon>
        <taxon>Polyangiaceae</taxon>
        <taxon>Polyangium</taxon>
    </lineage>
</organism>
<name>A0A4U1J824_9BACT</name>
<evidence type="ECO:0000313" key="3">
    <source>
        <dbReference type="Proteomes" id="UP000309215"/>
    </source>
</evidence>
<dbReference type="EMBL" id="SSMQ01000028">
    <property type="protein sequence ID" value="TKD03544.1"/>
    <property type="molecule type" value="Genomic_DNA"/>
</dbReference>
<comment type="caution">
    <text evidence="2">The sequence shown here is derived from an EMBL/GenBank/DDBJ whole genome shotgun (WGS) entry which is preliminary data.</text>
</comment>
<proteinExistence type="predicted"/>